<evidence type="ECO:0000256" key="1">
    <source>
        <dbReference type="SAM" id="Phobius"/>
    </source>
</evidence>
<dbReference type="RefSeq" id="WP_274923920.1">
    <property type="nucleotide sequence ID" value="NZ_JAKELO010000002.1"/>
</dbReference>
<protein>
    <submittedName>
        <fullName evidence="2">Uncharacterized protein</fullName>
    </submittedName>
</protein>
<name>A0A9Q4KU57_9EURY</name>
<reference evidence="2" key="1">
    <citation type="submission" date="2022-01" db="EMBL/GenBank/DDBJ databases">
        <title>Draft genome of Methanogenium marinum DSM 15558.</title>
        <authorList>
            <person name="Chen S.-C."/>
            <person name="You Y.-T."/>
        </authorList>
    </citation>
    <scope>NUCLEOTIDE SEQUENCE</scope>
    <source>
        <strain evidence="2">DSM 15558</strain>
    </source>
</reference>
<dbReference type="AlphaFoldDB" id="A0A9Q4KU57"/>
<keyword evidence="3" id="KW-1185">Reference proteome</keyword>
<sequence>MNRVVLDSATAIASLIVLIAAVVILPAVLPTSYAYIAAIILFVASMSAGGFYIGKQTI</sequence>
<proteinExistence type="predicted"/>
<evidence type="ECO:0000313" key="2">
    <source>
        <dbReference type="EMBL" id="MDE4907260.1"/>
    </source>
</evidence>
<keyword evidence="1" id="KW-0472">Membrane</keyword>
<keyword evidence="1" id="KW-0812">Transmembrane</keyword>
<feature type="transmembrane region" description="Helical" evidence="1">
    <location>
        <begin position="12"/>
        <end position="29"/>
    </location>
</feature>
<evidence type="ECO:0000313" key="3">
    <source>
        <dbReference type="Proteomes" id="UP001143747"/>
    </source>
</evidence>
<feature type="transmembrane region" description="Helical" evidence="1">
    <location>
        <begin position="35"/>
        <end position="54"/>
    </location>
</feature>
<dbReference type="Proteomes" id="UP001143747">
    <property type="component" value="Unassembled WGS sequence"/>
</dbReference>
<dbReference type="EMBL" id="JAKELO010000002">
    <property type="protein sequence ID" value="MDE4907260.1"/>
    <property type="molecule type" value="Genomic_DNA"/>
</dbReference>
<keyword evidence="1" id="KW-1133">Transmembrane helix</keyword>
<accession>A0A9Q4KU57</accession>
<comment type="caution">
    <text evidence="2">The sequence shown here is derived from an EMBL/GenBank/DDBJ whole genome shotgun (WGS) entry which is preliminary data.</text>
</comment>
<organism evidence="2 3">
    <name type="scientific">Methanogenium marinum</name>
    <dbReference type="NCBI Taxonomy" id="348610"/>
    <lineage>
        <taxon>Archaea</taxon>
        <taxon>Methanobacteriati</taxon>
        <taxon>Methanobacteriota</taxon>
        <taxon>Stenosarchaea group</taxon>
        <taxon>Methanomicrobia</taxon>
        <taxon>Methanomicrobiales</taxon>
        <taxon>Methanomicrobiaceae</taxon>
        <taxon>Methanogenium</taxon>
    </lineage>
</organism>
<gene>
    <name evidence="2" type="ORF">L0665_01285</name>
</gene>